<evidence type="ECO:0000259" key="2">
    <source>
        <dbReference type="PROSITE" id="PS51688"/>
    </source>
</evidence>
<dbReference type="InterPro" id="IPR036388">
    <property type="entry name" value="WH-like_DNA-bd_sf"/>
</dbReference>
<feature type="domain" description="Peptidase S74" evidence="2">
    <location>
        <begin position="391"/>
        <end position="488"/>
    </location>
</feature>
<dbReference type="Gene3D" id="1.10.10.10">
    <property type="entry name" value="Winged helix-like DNA-binding domain superfamily/Winged helix DNA-binding domain"/>
    <property type="match status" value="1"/>
</dbReference>
<name>A1ZC15_MICM2</name>
<dbReference type="InterPro" id="IPR030392">
    <property type="entry name" value="S74_ICA"/>
</dbReference>
<gene>
    <name evidence="3" type="ORF">M23134_01846</name>
</gene>
<dbReference type="eggNOG" id="COG2911">
    <property type="taxonomic scope" value="Bacteria"/>
</dbReference>
<accession>A1ZC15</accession>
<dbReference type="Proteomes" id="UP000004095">
    <property type="component" value="Unassembled WGS sequence"/>
</dbReference>
<dbReference type="EMBL" id="AAWS01000001">
    <property type="protein sequence ID" value="EAY31817.1"/>
    <property type="molecule type" value="Genomic_DNA"/>
</dbReference>
<evidence type="ECO:0000313" key="4">
    <source>
        <dbReference type="Proteomes" id="UP000004095"/>
    </source>
</evidence>
<proteinExistence type="predicted"/>
<protein>
    <submittedName>
        <fullName evidence="3">Cell wall surface anchor family protein</fullName>
    </submittedName>
</protein>
<dbReference type="RefSeq" id="WP_002692516.1">
    <property type="nucleotide sequence ID" value="NZ_AAWS01000001.1"/>
</dbReference>
<keyword evidence="4" id="KW-1185">Reference proteome</keyword>
<comment type="caution">
    <text evidence="3">The sequence shown here is derived from an EMBL/GenBank/DDBJ whole genome shotgun (WGS) entry which is preliminary data.</text>
</comment>
<dbReference type="PROSITE" id="PS51688">
    <property type="entry name" value="ICA"/>
    <property type="match status" value="1"/>
</dbReference>
<sequence length="502" mass="55092">MNFQDFLINTTTARSGLKPSFNTGETPTQQNFHDLIDGLFLLQDDSVYKDANNGLAVRTGADDQALLFFDHESQDLTWSLEIKDGLHIKDKDGNARFSVLSDGKVGIGNITPSACLHVVSDAASLQDNTAQFYAPNIGESSSHIHWGATGDWYIRSAAPEGKVVIQDGGVGNVGIGTDGPGQKLDIKGKLRVSDQATNTENVDIYYQNADVNETLYSNSYPDQHERAVILRPNAYQDGAGAGGAGFQFWTQGITGGSHPNYEKGHIQAMVIRKNGNIGIGTASPGEKLNVYNGNIRLDNGFMRFDNTPSSPSGITGYCLVFYRDGSYYNYNTGFGKSSDKDVWFNVHEGSFKYTWAGYDRLTINLRSNTSAYYVIDAHGKIASSDGLVHSSDLRFKKDITPITSEAITKLGQLQGKTFQWRTEEFKEKNFSEGTKIGFIAQEMLNVYPELVNEGGDGYYSINYSGLIPILTEAVKDLNNKNEALEARVLHLEKLVLSANIEA</sequence>
<evidence type="ECO:0000313" key="3">
    <source>
        <dbReference type="EMBL" id="EAY31817.1"/>
    </source>
</evidence>
<dbReference type="Pfam" id="PF13884">
    <property type="entry name" value="Peptidase_S74"/>
    <property type="match status" value="1"/>
</dbReference>
<dbReference type="OrthoDB" id="1001730at2"/>
<dbReference type="AlphaFoldDB" id="A1ZC15"/>
<organism evidence="3 4">
    <name type="scientific">Microscilla marina ATCC 23134</name>
    <dbReference type="NCBI Taxonomy" id="313606"/>
    <lineage>
        <taxon>Bacteria</taxon>
        <taxon>Pseudomonadati</taxon>
        <taxon>Bacteroidota</taxon>
        <taxon>Cytophagia</taxon>
        <taxon>Cytophagales</taxon>
        <taxon>Microscillaceae</taxon>
        <taxon>Microscilla</taxon>
    </lineage>
</organism>
<feature type="coiled-coil region" evidence="1">
    <location>
        <begin position="467"/>
        <end position="494"/>
    </location>
</feature>
<keyword evidence="1" id="KW-0175">Coiled coil</keyword>
<evidence type="ECO:0000256" key="1">
    <source>
        <dbReference type="SAM" id="Coils"/>
    </source>
</evidence>
<reference evidence="3 4" key="1">
    <citation type="submission" date="2007-01" db="EMBL/GenBank/DDBJ databases">
        <authorList>
            <person name="Haygood M."/>
            <person name="Podell S."/>
            <person name="Anderson C."/>
            <person name="Hopkinson B."/>
            <person name="Roe K."/>
            <person name="Barbeau K."/>
            <person name="Gaasterland T."/>
            <person name="Ferriera S."/>
            <person name="Johnson J."/>
            <person name="Kravitz S."/>
            <person name="Beeson K."/>
            <person name="Sutton G."/>
            <person name="Rogers Y.-H."/>
            <person name="Friedman R."/>
            <person name="Frazier M."/>
            <person name="Venter J.C."/>
        </authorList>
    </citation>
    <scope>NUCLEOTIDE SEQUENCE [LARGE SCALE GENOMIC DNA]</scope>
    <source>
        <strain evidence="3 4">ATCC 23134</strain>
    </source>
</reference>